<evidence type="ECO:0008006" key="3">
    <source>
        <dbReference type="Google" id="ProtNLM"/>
    </source>
</evidence>
<reference evidence="2" key="1">
    <citation type="submission" date="2016-10" db="EMBL/GenBank/DDBJ databases">
        <authorList>
            <person name="Varghese N."/>
            <person name="Submissions S."/>
        </authorList>
    </citation>
    <scope>NUCLEOTIDE SEQUENCE [LARGE SCALE GENOMIC DNA]</scope>
    <source>
        <strain evidence="2">DSM 16108</strain>
    </source>
</reference>
<sequence length="229" mass="24720">MTKKKEMPVVETNLRKDYIAVPDVIREASGININGKRFKAMLFTTDIAIIMNNNADAIMAVYPFTPHPAIIEAITSVSTIPVLAGVGGGTTQGPRSANMALFAEAHGCLAVVVNAPTPIETIEAINEVVDIPIIMTIVSEYTDIDERLAAGVDILNISNAGNTTELVREIRENYPKLPIIATGGPTEESIKATIEAGANAITYTPPSNGKLFSKKMDKYRKQEKDDFES</sequence>
<proteinExistence type="predicted"/>
<evidence type="ECO:0000313" key="1">
    <source>
        <dbReference type="EMBL" id="SFK01285.1"/>
    </source>
</evidence>
<dbReference type="SUPFAM" id="SSF51412">
    <property type="entry name" value="Inosine monophosphate dehydrogenase (IMPDH)"/>
    <property type="match status" value="1"/>
</dbReference>
<dbReference type="EMBL" id="FOSJ01000006">
    <property type="protein sequence ID" value="SFK01285.1"/>
    <property type="molecule type" value="Genomic_DNA"/>
</dbReference>
<dbReference type="AlphaFoldDB" id="A0A1I3W1C7"/>
<dbReference type="OrthoDB" id="1092608at2"/>
<accession>A0A1I3W1C7</accession>
<organism evidence="1 2">
    <name type="scientific">Marinilactibacillus piezotolerans</name>
    <dbReference type="NCBI Taxonomy" id="258723"/>
    <lineage>
        <taxon>Bacteria</taxon>
        <taxon>Bacillati</taxon>
        <taxon>Bacillota</taxon>
        <taxon>Bacilli</taxon>
        <taxon>Lactobacillales</taxon>
        <taxon>Carnobacteriaceae</taxon>
        <taxon>Marinilactibacillus</taxon>
    </lineage>
</organism>
<dbReference type="InterPro" id="IPR013785">
    <property type="entry name" value="Aldolase_TIM"/>
</dbReference>
<name>A0A1I3W1C7_9LACT</name>
<protein>
    <recommendedName>
        <fullName evidence="3">Hydrolase</fullName>
    </recommendedName>
</protein>
<evidence type="ECO:0000313" key="2">
    <source>
        <dbReference type="Proteomes" id="UP000199589"/>
    </source>
</evidence>
<keyword evidence="2" id="KW-1185">Reference proteome</keyword>
<gene>
    <name evidence="1" type="ORF">SAMN04488569_100615</name>
</gene>
<dbReference type="Proteomes" id="UP000199589">
    <property type="component" value="Unassembled WGS sequence"/>
</dbReference>
<dbReference type="RefSeq" id="WP_072694312.1">
    <property type="nucleotide sequence ID" value="NZ_FOSJ01000006.1"/>
</dbReference>
<dbReference type="STRING" id="258723.GCA_900169305_01892"/>
<dbReference type="Gene3D" id="3.20.20.70">
    <property type="entry name" value="Aldolase class I"/>
    <property type="match status" value="1"/>
</dbReference>